<sequence>MTIVNEGMRVYLEDRVARWFDGAELGFQSDPWGGEFTFQHPNLGGC</sequence>
<keyword evidence="2" id="KW-1185">Reference proteome</keyword>
<comment type="caution">
    <text evidence="1">The sequence shown here is derived from an EMBL/GenBank/DDBJ whole genome shotgun (WGS) entry which is preliminary data.</text>
</comment>
<organism evidence="1 2">
    <name type="scientific">Symbiobacterium terraclitae</name>
    <dbReference type="NCBI Taxonomy" id="557451"/>
    <lineage>
        <taxon>Bacteria</taxon>
        <taxon>Bacillati</taxon>
        <taxon>Bacillota</taxon>
        <taxon>Clostridia</taxon>
        <taxon>Eubacteriales</taxon>
        <taxon>Symbiobacteriaceae</taxon>
        <taxon>Symbiobacterium</taxon>
    </lineage>
</organism>
<reference evidence="1 2" key="1">
    <citation type="submission" date="2021-03" db="EMBL/GenBank/DDBJ databases">
        <title>Genomic Encyclopedia of Type Strains, Phase IV (KMG-IV): sequencing the most valuable type-strain genomes for metagenomic binning, comparative biology and taxonomic classification.</title>
        <authorList>
            <person name="Goeker M."/>
        </authorList>
    </citation>
    <scope>NUCLEOTIDE SEQUENCE [LARGE SCALE GENOMIC DNA]</scope>
    <source>
        <strain evidence="1 2">DSM 27138</strain>
    </source>
</reference>
<dbReference type="InterPro" id="IPR035903">
    <property type="entry name" value="HesB-like_dom_sf"/>
</dbReference>
<evidence type="ECO:0000313" key="2">
    <source>
        <dbReference type="Proteomes" id="UP001519289"/>
    </source>
</evidence>
<protein>
    <submittedName>
        <fullName evidence="1">Fe-S cluster assembly iron-binding protein IscA</fullName>
    </submittedName>
</protein>
<name>A0ABS4JW80_9FIRM</name>
<evidence type="ECO:0000313" key="1">
    <source>
        <dbReference type="EMBL" id="MBP2019798.1"/>
    </source>
</evidence>
<dbReference type="Proteomes" id="UP001519289">
    <property type="component" value="Unassembled WGS sequence"/>
</dbReference>
<gene>
    <name evidence="1" type="ORF">J2Z79_003240</name>
</gene>
<proteinExistence type="predicted"/>
<dbReference type="SUPFAM" id="SSF89360">
    <property type="entry name" value="HesB-like domain"/>
    <property type="match status" value="1"/>
</dbReference>
<dbReference type="RefSeq" id="WP_209467896.1">
    <property type="nucleotide sequence ID" value="NZ_JAGGLG010000035.1"/>
</dbReference>
<accession>A0ABS4JW80</accession>
<dbReference type="EMBL" id="JAGGLG010000035">
    <property type="protein sequence ID" value="MBP2019798.1"/>
    <property type="molecule type" value="Genomic_DNA"/>
</dbReference>